<dbReference type="PANTHER" id="PTHR30461">
    <property type="entry name" value="DNA-INVERTASE FROM LAMBDOID PROPHAGE"/>
    <property type="match status" value="1"/>
</dbReference>
<organism evidence="2 3">
    <name type="scientific">Skermanella aerolata</name>
    <dbReference type="NCBI Taxonomy" id="393310"/>
    <lineage>
        <taxon>Bacteria</taxon>
        <taxon>Pseudomonadati</taxon>
        <taxon>Pseudomonadota</taxon>
        <taxon>Alphaproteobacteria</taxon>
        <taxon>Rhodospirillales</taxon>
        <taxon>Azospirillaceae</taxon>
        <taxon>Skermanella</taxon>
    </lineage>
</organism>
<gene>
    <name evidence="2" type="ORF">SAE02_59920</name>
</gene>
<comment type="caution">
    <text evidence="2">The sequence shown here is derived from an EMBL/GenBank/DDBJ whole genome shotgun (WGS) entry which is preliminary data.</text>
</comment>
<sequence length="104" mass="11729">MTGMIPTPTDKIRSRHRDRLALVYVRQSTLQQVERHQESTRLQYGLVERALELGWPRERVEIIDDNLGRSGTSVEGRPGFQRLVAEVSLGRVGLVLGLPAPMPL</sequence>
<dbReference type="PROSITE" id="PS51736">
    <property type="entry name" value="RECOMBINASES_3"/>
    <property type="match status" value="1"/>
</dbReference>
<dbReference type="OrthoDB" id="7475655at2"/>
<feature type="domain" description="Resolvase/invertase-type recombinase catalytic" evidence="1">
    <location>
        <begin position="20"/>
        <end position="104"/>
    </location>
</feature>
<dbReference type="EMBL" id="BJYZ01000032">
    <property type="protein sequence ID" value="GEO41844.1"/>
    <property type="molecule type" value="Genomic_DNA"/>
</dbReference>
<evidence type="ECO:0000313" key="3">
    <source>
        <dbReference type="Proteomes" id="UP000321523"/>
    </source>
</evidence>
<dbReference type="InterPro" id="IPR036162">
    <property type="entry name" value="Resolvase-like_N_sf"/>
</dbReference>
<reference evidence="2 3" key="1">
    <citation type="submission" date="2019-07" db="EMBL/GenBank/DDBJ databases">
        <title>Whole genome shotgun sequence of Skermanella aerolata NBRC 106429.</title>
        <authorList>
            <person name="Hosoyama A."/>
            <person name="Uohara A."/>
            <person name="Ohji S."/>
            <person name="Ichikawa N."/>
        </authorList>
    </citation>
    <scope>NUCLEOTIDE SEQUENCE [LARGE SCALE GENOMIC DNA]</scope>
    <source>
        <strain evidence="2 3">NBRC 106429</strain>
    </source>
</reference>
<keyword evidence="3" id="KW-1185">Reference proteome</keyword>
<evidence type="ECO:0000259" key="1">
    <source>
        <dbReference type="PROSITE" id="PS51736"/>
    </source>
</evidence>
<dbReference type="PANTHER" id="PTHR30461:SF23">
    <property type="entry name" value="DNA RECOMBINASE-RELATED"/>
    <property type="match status" value="1"/>
</dbReference>
<name>A0A512DZD9_9PROT</name>
<dbReference type="GO" id="GO:0000150">
    <property type="term" value="F:DNA strand exchange activity"/>
    <property type="evidence" value="ECO:0007669"/>
    <property type="project" value="InterPro"/>
</dbReference>
<dbReference type="RefSeq" id="WP_044436209.1">
    <property type="nucleotide sequence ID" value="NZ_BJYZ01000032.1"/>
</dbReference>
<protein>
    <recommendedName>
        <fullName evidence="1">Resolvase/invertase-type recombinase catalytic domain-containing protein</fullName>
    </recommendedName>
</protein>
<dbReference type="SUPFAM" id="SSF53041">
    <property type="entry name" value="Resolvase-like"/>
    <property type="match status" value="1"/>
</dbReference>
<dbReference type="InterPro" id="IPR006119">
    <property type="entry name" value="Resolv_N"/>
</dbReference>
<evidence type="ECO:0000313" key="2">
    <source>
        <dbReference type="EMBL" id="GEO41844.1"/>
    </source>
</evidence>
<accession>A0A512DZD9</accession>
<dbReference type="GO" id="GO:0003677">
    <property type="term" value="F:DNA binding"/>
    <property type="evidence" value="ECO:0007669"/>
    <property type="project" value="InterPro"/>
</dbReference>
<dbReference type="Proteomes" id="UP000321523">
    <property type="component" value="Unassembled WGS sequence"/>
</dbReference>
<proteinExistence type="predicted"/>
<dbReference type="InterPro" id="IPR050639">
    <property type="entry name" value="SSR_resolvase"/>
</dbReference>
<dbReference type="Gene3D" id="3.40.50.1390">
    <property type="entry name" value="Resolvase, N-terminal catalytic domain"/>
    <property type="match status" value="1"/>
</dbReference>
<dbReference type="AlphaFoldDB" id="A0A512DZD9"/>